<feature type="transmembrane region" description="Helical" evidence="8">
    <location>
        <begin position="513"/>
        <end position="533"/>
    </location>
</feature>
<evidence type="ECO:0000256" key="1">
    <source>
        <dbReference type="ARBA" id="ARBA00004651"/>
    </source>
</evidence>
<evidence type="ECO:0000259" key="9">
    <source>
        <dbReference type="Pfam" id="PF02687"/>
    </source>
</evidence>
<keyword evidence="11" id="KW-1185">Reference proteome</keyword>
<feature type="transmembrane region" description="Helical" evidence="8">
    <location>
        <begin position="348"/>
        <end position="380"/>
    </location>
</feature>
<feature type="domain" description="ABC3 transporter permease C-terminal" evidence="9">
    <location>
        <begin position="309"/>
        <end position="420"/>
    </location>
</feature>
<feature type="transmembrane region" description="Helical" evidence="8">
    <location>
        <begin position="779"/>
        <end position="805"/>
    </location>
</feature>
<feature type="transmembrane region" description="Helical" evidence="8">
    <location>
        <begin position="306"/>
        <end position="327"/>
    </location>
</feature>
<evidence type="ECO:0000256" key="7">
    <source>
        <dbReference type="SAM" id="MobiDB-lite"/>
    </source>
</evidence>
<evidence type="ECO:0000256" key="4">
    <source>
        <dbReference type="ARBA" id="ARBA00022989"/>
    </source>
</evidence>
<feature type="transmembrane region" description="Helical" evidence="8">
    <location>
        <begin position="34"/>
        <end position="57"/>
    </location>
</feature>
<dbReference type="Proteomes" id="UP001501138">
    <property type="component" value="Unassembled WGS sequence"/>
</dbReference>
<organism evidence="10 11">
    <name type="scientific">Isoptericola hypogeus</name>
    <dbReference type="NCBI Taxonomy" id="300179"/>
    <lineage>
        <taxon>Bacteria</taxon>
        <taxon>Bacillati</taxon>
        <taxon>Actinomycetota</taxon>
        <taxon>Actinomycetes</taxon>
        <taxon>Micrococcales</taxon>
        <taxon>Promicromonosporaceae</taxon>
        <taxon>Isoptericola</taxon>
    </lineage>
</organism>
<keyword evidence="3 8" id="KW-0812">Transmembrane</keyword>
<comment type="caution">
    <text evidence="10">The sequence shown here is derived from an EMBL/GenBank/DDBJ whole genome shotgun (WGS) entry which is preliminary data.</text>
</comment>
<evidence type="ECO:0000313" key="11">
    <source>
        <dbReference type="Proteomes" id="UP001501138"/>
    </source>
</evidence>
<keyword evidence="4 8" id="KW-1133">Transmembrane helix</keyword>
<proteinExistence type="inferred from homology"/>
<feature type="transmembrane region" description="Helical" evidence="8">
    <location>
        <begin position="438"/>
        <end position="460"/>
    </location>
</feature>
<reference evidence="11" key="1">
    <citation type="journal article" date="2019" name="Int. J. Syst. Evol. Microbiol.">
        <title>The Global Catalogue of Microorganisms (GCM) 10K type strain sequencing project: providing services to taxonomists for standard genome sequencing and annotation.</title>
        <authorList>
            <consortium name="The Broad Institute Genomics Platform"/>
            <consortium name="The Broad Institute Genome Sequencing Center for Infectious Disease"/>
            <person name="Wu L."/>
            <person name="Ma J."/>
        </authorList>
    </citation>
    <scope>NUCLEOTIDE SEQUENCE [LARGE SCALE GENOMIC DNA]</scope>
    <source>
        <strain evidence="11">JCM 15589</strain>
    </source>
</reference>
<dbReference type="RefSeq" id="WP_344249181.1">
    <property type="nucleotide sequence ID" value="NZ_BAAAPM010000005.1"/>
</dbReference>
<dbReference type="EMBL" id="BAAAPM010000005">
    <property type="protein sequence ID" value="GAA1731971.1"/>
    <property type="molecule type" value="Genomic_DNA"/>
</dbReference>
<feature type="transmembrane region" description="Helical" evidence="8">
    <location>
        <begin position="466"/>
        <end position="492"/>
    </location>
</feature>
<dbReference type="PANTHER" id="PTHR30572">
    <property type="entry name" value="MEMBRANE COMPONENT OF TRANSPORTER-RELATED"/>
    <property type="match status" value="1"/>
</dbReference>
<feature type="transmembrane region" description="Helical" evidence="8">
    <location>
        <begin position="835"/>
        <end position="858"/>
    </location>
</feature>
<keyword evidence="2" id="KW-1003">Cell membrane</keyword>
<comment type="subcellular location">
    <subcellularLocation>
        <location evidence="1">Cell membrane</location>
        <topology evidence="1">Multi-pass membrane protein</topology>
    </subcellularLocation>
</comment>
<accession>A0ABP4VQJ8</accession>
<evidence type="ECO:0000313" key="10">
    <source>
        <dbReference type="EMBL" id="GAA1731971.1"/>
    </source>
</evidence>
<evidence type="ECO:0000256" key="8">
    <source>
        <dbReference type="SAM" id="Phobius"/>
    </source>
</evidence>
<gene>
    <name evidence="10" type="ORF">GCM10009809_29230</name>
</gene>
<dbReference type="InterPro" id="IPR050250">
    <property type="entry name" value="Macrolide_Exporter_MacB"/>
</dbReference>
<sequence>MSARSSAFGRFRGRWRVALRYGWRDARRNKGRTALVAVMVVLPVALGSFAATVLWSARDTPESIAQRALGTQMQAHLAYDSPGVEQQPDALGWGGTGEETEPRPREDVEADLAAALPGGDRLVPVVRASTEVHAGGLQLDGEAMQADLSDPALMVSFTLAEGTSPAEGEVALSTTTADQLGVGIGDTVEVAISPMSGAPDIEPTSAQVAGLLDGPQPQRVEVLFPASGPLAAPAELPSSQDTWVQWFVAGDSPVTWDDVLALNEVGAVVTSRDVLLDPPPDEDVPYYGGLPAGGTTSDLVQQWTPFAAVVAVALLEVVLLIGPAFAVGARRSARSLALIAATGGTTRALRAVVLGTGVVIGAASALVGTVIGVVAGVVAVNAASDNVPVVPWLPVLGILLVGVGIAASAAWLPARGASKADVVAVLAGRRGDVAYRRWPAVVGTVLGLGGFAGAVVAAVAGQALLLAAGVVVGELGLVLACGGIVALLGRLARHLPLSWRFALRDAARHRARTAPALAAVLIAVAGASGGLVYSSSQSTFDVRSQTLAAAPGALTVAVSDLAGTTALSDRQVDRIEELVREVVPDAGELHPVTALRDTQGSVTTSSWAVPPPDHEFSSAYGAEVGSIVGPIVDDGALLELLGVPEPEAAREALRDGRAVVLAGDVWDDGTTHLNVSSRDSESEEELENRTVTLPATGVGDPLGPTYTGLPVVPPNLVDESGVGTSVIGVIGMPGTPPSDAELQTLQGALDEEFGAGEWGTCQVCAGVGQPVQDIGAPQWLSTLLIVGSAGVLALAAAWIAAALAATESRPDLATLAAVGAAPTTRKRIVAAQAGTIVVIGSVLGAVSGIALGAAFVLFERYRYDVPDLRWTVEIPWPVLAALVVVLPLLAVAAAWLVTRSRLVLTRRLAG</sequence>
<feature type="region of interest" description="Disordered" evidence="7">
    <location>
        <begin position="83"/>
        <end position="106"/>
    </location>
</feature>
<name>A0ABP4VQJ8_9MICO</name>
<feature type="transmembrane region" description="Helical" evidence="8">
    <location>
        <begin position="392"/>
        <end position="412"/>
    </location>
</feature>
<protein>
    <recommendedName>
        <fullName evidence="9">ABC3 transporter permease C-terminal domain-containing protein</fullName>
    </recommendedName>
</protein>
<comment type="similarity">
    <text evidence="6">Belongs to the ABC-4 integral membrane protein family.</text>
</comment>
<dbReference type="PANTHER" id="PTHR30572:SF4">
    <property type="entry name" value="ABC TRANSPORTER PERMEASE YTRF"/>
    <property type="match status" value="1"/>
</dbReference>
<feature type="transmembrane region" description="Helical" evidence="8">
    <location>
        <begin position="878"/>
        <end position="897"/>
    </location>
</feature>
<keyword evidence="5 8" id="KW-0472">Membrane</keyword>
<evidence type="ECO:0000256" key="3">
    <source>
        <dbReference type="ARBA" id="ARBA00022692"/>
    </source>
</evidence>
<dbReference type="Pfam" id="PF02687">
    <property type="entry name" value="FtsX"/>
    <property type="match status" value="2"/>
</dbReference>
<evidence type="ECO:0000256" key="2">
    <source>
        <dbReference type="ARBA" id="ARBA00022475"/>
    </source>
</evidence>
<evidence type="ECO:0000256" key="6">
    <source>
        <dbReference type="ARBA" id="ARBA00038076"/>
    </source>
</evidence>
<evidence type="ECO:0000256" key="5">
    <source>
        <dbReference type="ARBA" id="ARBA00023136"/>
    </source>
</evidence>
<feature type="domain" description="ABC3 transporter permease C-terminal" evidence="9">
    <location>
        <begin position="786"/>
        <end position="898"/>
    </location>
</feature>
<dbReference type="InterPro" id="IPR003838">
    <property type="entry name" value="ABC3_permease_C"/>
</dbReference>